<evidence type="ECO:0000313" key="1">
    <source>
        <dbReference type="EMBL" id="MFM0721315.1"/>
    </source>
</evidence>
<organism evidence="1 2">
    <name type="scientific">Paraburkholderia strydomiana</name>
    <dbReference type="NCBI Taxonomy" id="1245417"/>
    <lineage>
        <taxon>Bacteria</taxon>
        <taxon>Pseudomonadati</taxon>
        <taxon>Pseudomonadota</taxon>
        <taxon>Betaproteobacteria</taxon>
        <taxon>Burkholderiales</taxon>
        <taxon>Burkholderiaceae</taxon>
        <taxon>Paraburkholderia</taxon>
    </lineage>
</organism>
<protein>
    <submittedName>
        <fullName evidence="1">Uncharacterized protein</fullName>
    </submittedName>
</protein>
<accession>A0ABW9ERF1</accession>
<sequence length="112" mass="12247">MIATEPADISRSPAGVQSLCAPLGPVARQVRKNQVDLVRCERCYLKSSEVVEVPVLSLQAVRCVYGSVITCQRAMVFVRFEYPHDGIALCVAAVEMALIMIECISFRAEDTG</sequence>
<proteinExistence type="predicted"/>
<dbReference type="RefSeq" id="WP_408157400.1">
    <property type="nucleotide sequence ID" value="NZ_JAQQCL010000042.1"/>
</dbReference>
<gene>
    <name evidence="1" type="ORF">PQQ73_33970</name>
</gene>
<keyword evidence="2" id="KW-1185">Reference proteome</keyword>
<name>A0ABW9ERF1_9BURK</name>
<comment type="caution">
    <text evidence="1">The sequence shown here is derived from an EMBL/GenBank/DDBJ whole genome shotgun (WGS) entry which is preliminary data.</text>
</comment>
<reference evidence="1 2" key="1">
    <citation type="journal article" date="2024" name="Chem. Sci.">
        <title>Discovery of megapolipeptins by genome mining of a Burkholderiales bacteria collection.</title>
        <authorList>
            <person name="Paulo B.S."/>
            <person name="Recchia M.J.J."/>
            <person name="Lee S."/>
            <person name="Fergusson C.H."/>
            <person name="Romanowski S.B."/>
            <person name="Hernandez A."/>
            <person name="Krull N."/>
            <person name="Liu D.Y."/>
            <person name="Cavanagh H."/>
            <person name="Bos A."/>
            <person name="Gray C.A."/>
            <person name="Murphy B.T."/>
            <person name="Linington R.G."/>
            <person name="Eustaquio A.S."/>
        </authorList>
    </citation>
    <scope>NUCLEOTIDE SEQUENCE [LARGE SCALE GENOMIC DNA]</scope>
    <source>
        <strain evidence="1 2">RL17-350-BIC-E</strain>
    </source>
</reference>
<dbReference type="EMBL" id="JAQQCL010000042">
    <property type="protein sequence ID" value="MFM0721315.1"/>
    <property type="molecule type" value="Genomic_DNA"/>
</dbReference>
<dbReference type="Proteomes" id="UP001629392">
    <property type="component" value="Unassembled WGS sequence"/>
</dbReference>
<evidence type="ECO:0000313" key="2">
    <source>
        <dbReference type="Proteomes" id="UP001629392"/>
    </source>
</evidence>